<evidence type="ECO:0000256" key="1">
    <source>
        <dbReference type="SAM" id="MobiDB-lite"/>
    </source>
</evidence>
<evidence type="ECO:0000313" key="3">
    <source>
        <dbReference type="Proteomes" id="UP001207930"/>
    </source>
</evidence>
<comment type="caution">
    <text evidence="2">The sequence shown here is derived from an EMBL/GenBank/DDBJ whole genome shotgun (WGS) entry which is preliminary data.</text>
</comment>
<dbReference type="EMBL" id="JAPDDS010000006">
    <property type="protein sequence ID" value="MCW1885715.1"/>
    <property type="molecule type" value="Genomic_DNA"/>
</dbReference>
<sequence length="244" mass="27189">MATVDSANKTKTADEACLAFKLLLEAFPSDQTFLHEVALQTKKASTETQIAFTKAVVEAYRSGAHPELAANIEALETEGTMRGILIYHFSEALVAQPDLVLEAYKTLLAAPAKNVSPYYYEDIASAAAQQIGFREGLALIPNIEDKSFGTAAARDIISSWIYNDPVDASDYLRELPDSEFRNNLVLHLVEKVAESQDFENAQAWANHLDGVWKEKALNLVKQQEDISRQREVQRSEREAQDARK</sequence>
<name>A0ABT3FRW2_9BACT</name>
<dbReference type="RefSeq" id="WP_264501669.1">
    <property type="nucleotide sequence ID" value="NZ_JAPDDS010000006.1"/>
</dbReference>
<dbReference type="Proteomes" id="UP001207930">
    <property type="component" value="Unassembled WGS sequence"/>
</dbReference>
<feature type="region of interest" description="Disordered" evidence="1">
    <location>
        <begin position="225"/>
        <end position="244"/>
    </location>
</feature>
<proteinExistence type="predicted"/>
<keyword evidence="3" id="KW-1185">Reference proteome</keyword>
<organism evidence="2 3">
    <name type="scientific">Luteolibacter flavescens</name>
    <dbReference type="NCBI Taxonomy" id="1859460"/>
    <lineage>
        <taxon>Bacteria</taxon>
        <taxon>Pseudomonadati</taxon>
        <taxon>Verrucomicrobiota</taxon>
        <taxon>Verrucomicrobiia</taxon>
        <taxon>Verrucomicrobiales</taxon>
        <taxon>Verrucomicrobiaceae</taxon>
        <taxon>Luteolibacter</taxon>
    </lineage>
</organism>
<accession>A0ABT3FRW2</accession>
<protein>
    <submittedName>
        <fullName evidence="2">Uncharacterized protein</fullName>
    </submittedName>
</protein>
<reference evidence="2 3" key="1">
    <citation type="submission" date="2022-10" db="EMBL/GenBank/DDBJ databases">
        <title>Luteolibacter flavescens strain MCCC 1K03193, whole genome shotgun sequencing project.</title>
        <authorList>
            <person name="Zhao G."/>
            <person name="Shen L."/>
        </authorList>
    </citation>
    <scope>NUCLEOTIDE SEQUENCE [LARGE SCALE GENOMIC DNA]</scope>
    <source>
        <strain evidence="2 3">MCCC 1K03193</strain>
    </source>
</reference>
<evidence type="ECO:0000313" key="2">
    <source>
        <dbReference type="EMBL" id="MCW1885715.1"/>
    </source>
</evidence>
<gene>
    <name evidence="2" type="ORF">OKA04_13325</name>
</gene>